<dbReference type="AlphaFoldDB" id="A0A1V1PEF0"/>
<dbReference type="EMBL" id="ATBP01000082">
    <property type="protein sequence ID" value="ETR73156.1"/>
    <property type="molecule type" value="Genomic_DNA"/>
</dbReference>
<evidence type="ECO:0000256" key="1">
    <source>
        <dbReference type="ARBA" id="ARBA00005806"/>
    </source>
</evidence>
<dbReference type="PANTHER" id="PTHR30548:SF2">
    <property type="entry name" value="2-HYDROXYACYL-COA DEHYDRATASE,D-COMPONENT"/>
    <property type="match status" value="1"/>
</dbReference>
<evidence type="ECO:0000313" key="3">
    <source>
        <dbReference type="Proteomes" id="UP000189670"/>
    </source>
</evidence>
<name>A0A1V1PEF0_9BACT</name>
<sequence length="467" mass="53372">MRPELKEYNLDWLFASTFSVAKNLGKSSPDELEYVYKYIPYVRPLLKPVLETGKPALTFLDLFGDYYTDIVNAKENGKKVVMTTFCFDPCIFYAVENLLPVTLEIGTALTSLAWKRGSTDFMDYCTEIGFSETGCSSQRGAMGAYLAGLGAQIDLVALNMGGVCDTNANAYNFAAQYLDVPYYGLDYPSELTSDEARDYHHKDYRNLVRFIEEHTNCQFDIDRLRDVLEEKRKQDDLMNEIEDMQRLVPNPVPGIYHIMIYAARYTYSGKKKFTKMLEEMVEIVRENAKKGLSGLRIGVEKNRSFLVYIDNYSYGVALYEWFEKKGISHLGNILSRTFAETAPYTTGIPGTAYRIDTTNFDTMIDTLADINARMPMTRTIRGSYDAPNMWLDDTLSLAKIYGADSCIYLGTPGCRNTWSNIKLLARDLESFGYPTFIAYGDSFDSRVETWETSEMRFEEFYKIRGLL</sequence>
<dbReference type="InterPro" id="IPR010327">
    <property type="entry name" value="FldB/FldC_alpha/beta"/>
</dbReference>
<comment type="similarity">
    <text evidence="1">Belongs to the FldB/FldC dehydratase alpha/beta subunit family.</text>
</comment>
<dbReference type="PANTHER" id="PTHR30548">
    <property type="entry name" value="2-HYDROXYGLUTARYL-COA DEHYDRATASE, D-COMPONENT-RELATED"/>
    <property type="match status" value="1"/>
</dbReference>
<reference evidence="3" key="1">
    <citation type="submission" date="2012-11" db="EMBL/GenBank/DDBJ databases">
        <authorList>
            <person name="Lucero-Rivera Y.E."/>
            <person name="Tovar-Ramirez D."/>
        </authorList>
    </citation>
    <scope>NUCLEOTIDE SEQUENCE [LARGE SCALE GENOMIC DNA]</scope>
    <source>
        <strain evidence="3">Araruama</strain>
    </source>
</reference>
<protein>
    <submittedName>
        <fullName evidence="2">2-hydroxyglutaryl-CoA dehydratase</fullName>
    </submittedName>
</protein>
<dbReference type="Pfam" id="PF06050">
    <property type="entry name" value="HGD-D"/>
    <property type="match status" value="1"/>
</dbReference>
<accession>A0A1V1PEF0</accession>
<proteinExistence type="inferred from homology"/>
<comment type="caution">
    <text evidence="2">The sequence shown here is derived from an EMBL/GenBank/DDBJ whole genome shotgun (WGS) entry which is preliminary data.</text>
</comment>
<evidence type="ECO:0000313" key="2">
    <source>
        <dbReference type="EMBL" id="ETR73156.1"/>
    </source>
</evidence>
<dbReference type="Proteomes" id="UP000189670">
    <property type="component" value="Unassembled WGS sequence"/>
</dbReference>
<gene>
    <name evidence="2" type="ORF">OMM_01160</name>
</gene>
<organism evidence="2 3">
    <name type="scientific">Candidatus Magnetoglobus multicellularis str. Araruama</name>
    <dbReference type="NCBI Taxonomy" id="890399"/>
    <lineage>
        <taxon>Bacteria</taxon>
        <taxon>Pseudomonadati</taxon>
        <taxon>Thermodesulfobacteriota</taxon>
        <taxon>Desulfobacteria</taxon>
        <taxon>Desulfobacterales</taxon>
        <taxon>Desulfobacteraceae</taxon>
        <taxon>Candidatus Magnetoglobus</taxon>
    </lineage>
</organism>
<dbReference type="Gene3D" id="3.40.50.11890">
    <property type="match status" value="1"/>
</dbReference>